<protein>
    <recommendedName>
        <fullName evidence="4">DUF3108 domain-containing protein</fullName>
    </recommendedName>
</protein>
<accession>A0A220VBC2</accession>
<dbReference type="KEGG" id="pmai:CF386_00350"/>
<proteinExistence type="predicted"/>
<keyword evidence="3" id="KW-1185">Reference proteome</keyword>
<dbReference type="RefSeq" id="WP_089072555.1">
    <property type="nucleotide sequence ID" value="NZ_CBCSAM010000001.1"/>
</dbReference>
<name>A0A220VBC2_9GAMM</name>
<evidence type="ECO:0000313" key="3">
    <source>
        <dbReference type="Proteomes" id="UP000242175"/>
    </source>
</evidence>
<evidence type="ECO:0008006" key="4">
    <source>
        <dbReference type="Google" id="ProtNLM"/>
    </source>
</evidence>
<reference evidence="2 3" key="1">
    <citation type="journal article" date="2016" name="Int. J. Syst. Evol. Microbiol.">
        <title>Paraphotobacterium marinum gen. nov., sp. nov., a member of the family Vibrionaceae, isolated from surface seawater.</title>
        <authorList>
            <person name="Huang Z."/>
            <person name="Dong C."/>
            <person name="Shao Z."/>
        </authorList>
    </citation>
    <scope>NUCLEOTIDE SEQUENCE [LARGE SCALE GENOMIC DNA]</scope>
    <source>
        <strain evidence="2 3">NSCS20N07D</strain>
    </source>
</reference>
<feature type="chain" id="PRO_5012646041" description="DUF3108 domain-containing protein" evidence="1">
    <location>
        <begin position="21"/>
        <end position="234"/>
    </location>
</feature>
<evidence type="ECO:0000256" key="1">
    <source>
        <dbReference type="SAM" id="SignalP"/>
    </source>
</evidence>
<keyword evidence="1" id="KW-0732">Signal</keyword>
<dbReference type="AlphaFoldDB" id="A0A220VBC2"/>
<evidence type="ECO:0000313" key="2">
    <source>
        <dbReference type="EMBL" id="ASK77645.1"/>
    </source>
</evidence>
<gene>
    <name evidence="2" type="ORF">CF386_00350</name>
</gene>
<dbReference type="PROSITE" id="PS51257">
    <property type="entry name" value="PROKAR_LIPOPROTEIN"/>
    <property type="match status" value="1"/>
</dbReference>
<dbReference type="Proteomes" id="UP000242175">
    <property type="component" value="Chromosome large"/>
</dbReference>
<sequence>MNRLAYLFYFIIFISCSLHAIENPNNKLCTKTIEYNVLFKNQPIGNITSITKSSLNNIFTNDTSFTYKIIGLSNKITSNTKYRKLDKQYIPLSSHMKSNGLWNTDIETKFSKKAKEATVRFKNKSQHYKTKDKYFTDLITTINQIAIDLNSDNKDLTYYVPSDKGVLVYKFKRIKIKQQNKNEITIKQVGNPNIEFLLSFVKINKLYVLNSLSYKYKLLTFNVSRESVKNICNQ</sequence>
<feature type="signal peptide" evidence="1">
    <location>
        <begin position="1"/>
        <end position="20"/>
    </location>
</feature>
<dbReference type="EMBL" id="CP022355">
    <property type="protein sequence ID" value="ASK77645.1"/>
    <property type="molecule type" value="Genomic_DNA"/>
</dbReference>
<organism evidence="2 3">
    <name type="scientific">Paraphotobacterium marinum</name>
    <dbReference type="NCBI Taxonomy" id="1755811"/>
    <lineage>
        <taxon>Bacteria</taxon>
        <taxon>Pseudomonadati</taxon>
        <taxon>Pseudomonadota</taxon>
        <taxon>Gammaproteobacteria</taxon>
        <taxon>Vibrionales</taxon>
        <taxon>Vibrionaceae</taxon>
        <taxon>Paraphotobacterium</taxon>
    </lineage>
</organism>